<proteinExistence type="predicted"/>
<dbReference type="Proteomes" id="UP000011083">
    <property type="component" value="Unassembled WGS sequence"/>
</dbReference>
<evidence type="ECO:0008006" key="3">
    <source>
        <dbReference type="Google" id="ProtNLM"/>
    </source>
</evidence>
<dbReference type="GeneID" id="14923963"/>
<name>L8HBT4_ACACF</name>
<dbReference type="VEuPathDB" id="AmoebaDB:ACA1_360090"/>
<organism evidence="1 2">
    <name type="scientific">Acanthamoeba castellanii (strain ATCC 30010 / Neff)</name>
    <dbReference type="NCBI Taxonomy" id="1257118"/>
    <lineage>
        <taxon>Eukaryota</taxon>
        <taxon>Amoebozoa</taxon>
        <taxon>Discosea</taxon>
        <taxon>Longamoebia</taxon>
        <taxon>Centramoebida</taxon>
        <taxon>Acanthamoebidae</taxon>
        <taxon>Acanthamoeba</taxon>
    </lineage>
</organism>
<dbReference type="RefSeq" id="XP_004352471.1">
    <property type="nucleotide sequence ID" value="XM_004352419.1"/>
</dbReference>
<evidence type="ECO:0000313" key="1">
    <source>
        <dbReference type="EMBL" id="ELR22994.1"/>
    </source>
</evidence>
<dbReference type="Gene3D" id="3.30.1310.10">
    <property type="entry name" value="Nucleoid-associated protein YbaB-like domain"/>
    <property type="match status" value="1"/>
</dbReference>
<reference evidence="1 2" key="1">
    <citation type="journal article" date="2013" name="Genome Biol.">
        <title>Genome of Acanthamoeba castellanii highlights extensive lateral gene transfer and early evolution of tyrosine kinase signaling.</title>
        <authorList>
            <person name="Clarke M."/>
            <person name="Lohan A.J."/>
            <person name="Liu B."/>
            <person name="Lagkouvardos I."/>
            <person name="Roy S."/>
            <person name="Zafar N."/>
            <person name="Bertelli C."/>
            <person name="Schilde C."/>
            <person name="Kianianmomeni A."/>
            <person name="Burglin T.R."/>
            <person name="Frech C."/>
            <person name="Turcotte B."/>
            <person name="Kopec K.O."/>
            <person name="Synnott J.M."/>
            <person name="Choo C."/>
            <person name="Paponov I."/>
            <person name="Finkler A."/>
            <person name="Soon Heng Tan C."/>
            <person name="Hutchins A.P."/>
            <person name="Weinmeier T."/>
            <person name="Rattei T."/>
            <person name="Chu J.S."/>
            <person name="Gimenez G."/>
            <person name="Irimia M."/>
            <person name="Rigden D.J."/>
            <person name="Fitzpatrick D.A."/>
            <person name="Lorenzo-Morales J."/>
            <person name="Bateman A."/>
            <person name="Chiu C.H."/>
            <person name="Tang P."/>
            <person name="Hegemann P."/>
            <person name="Fromm H."/>
            <person name="Raoult D."/>
            <person name="Greub G."/>
            <person name="Miranda-Saavedra D."/>
            <person name="Chen N."/>
            <person name="Nash P."/>
            <person name="Ginger M.L."/>
            <person name="Horn M."/>
            <person name="Schaap P."/>
            <person name="Caler L."/>
            <person name="Loftus B."/>
        </authorList>
    </citation>
    <scope>NUCLEOTIDE SEQUENCE [LARGE SCALE GENOMIC DNA]</scope>
    <source>
        <strain evidence="1 2">Neff</strain>
    </source>
</reference>
<accession>L8HBT4</accession>
<dbReference type="AlphaFoldDB" id="L8HBT4"/>
<dbReference type="InterPro" id="IPR036894">
    <property type="entry name" value="YbaB-like_sf"/>
</dbReference>
<dbReference type="KEGG" id="acan:ACA1_360090"/>
<evidence type="ECO:0000313" key="2">
    <source>
        <dbReference type="Proteomes" id="UP000011083"/>
    </source>
</evidence>
<protein>
    <recommendedName>
        <fullName evidence="3">YbaB/EbfC DNA-binding family protein</fullName>
    </recommendedName>
</protein>
<sequence>MKRGRGGGRSESQFLGSLVQQLRSAEESANARKLVFTSSDGAVLLEQNGRGLLTHVTINPTLEGNTKAIEKAVLDAASLMTPPLQDDNTEGLEEAISDVFDQALGTKNKKKKS</sequence>
<dbReference type="EMBL" id="KB007867">
    <property type="protein sequence ID" value="ELR22994.1"/>
    <property type="molecule type" value="Genomic_DNA"/>
</dbReference>
<gene>
    <name evidence="1" type="ORF">ACA1_360090</name>
</gene>
<keyword evidence="2" id="KW-1185">Reference proteome</keyword>